<feature type="compositionally biased region" description="Basic and acidic residues" evidence="1">
    <location>
        <begin position="8"/>
        <end position="28"/>
    </location>
</feature>
<dbReference type="PANTHER" id="PTHR34475">
    <property type="match status" value="1"/>
</dbReference>
<feature type="domain" description="Cytoskeleton protein RodZ-like C-terminal" evidence="3">
    <location>
        <begin position="384"/>
        <end position="451"/>
    </location>
</feature>
<accession>A0A4R3JG25</accession>
<feature type="transmembrane region" description="Helical" evidence="2">
    <location>
        <begin position="136"/>
        <end position="155"/>
    </location>
</feature>
<keyword evidence="2" id="KW-1133">Transmembrane helix</keyword>
<dbReference type="Proteomes" id="UP000295304">
    <property type="component" value="Unassembled WGS sequence"/>
</dbReference>
<feature type="region of interest" description="Disordered" evidence="1">
    <location>
        <begin position="1"/>
        <end position="33"/>
    </location>
</feature>
<dbReference type="InterPro" id="IPR025194">
    <property type="entry name" value="RodZ-like_C"/>
</dbReference>
<organism evidence="4 5">
    <name type="scientific">Varunaivibrio sulfuroxidans</name>
    <dbReference type="NCBI Taxonomy" id="1773489"/>
    <lineage>
        <taxon>Bacteria</taxon>
        <taxon>Pseudomonadati</taxon>
        <taxon>Pseudomonadota</taxon>
        <taxon>Alphaproteobacteria</taxon>
        <taxon>Rhodospirillales</taxon>
        <taxon>Magnetovibrionaceae</taxon>
        <taxon>Varunaivibrio</taxon>
    </lineage>
</organism>
<keyword evidence="2" id="KW-0472">Membrane</keyword>
<evidence type="ECO:0000313" key="4">
    <source>
        <dbReference type="EMBL" id="TCS65098.1"/>
    </source>
</evidence>
<dbReference type="SUPFAM" id="SSF47413">
    <property type="entry name" value="lambda repressor-like DNA-binding domains"/>
    <property type="match status" value="1"/>
</dbReference>
<dbReference type="InterPro" id="IPR010982">
    <property type="entry name" value="Lambda_DNA-bd_dom_sf"/>
</dbReference>
<keyword evidence="2" id="KW-0812">Transmembrane</keyword>
<dbReference type="InterPro" id="IPR001387">
    <property type="entry name" value="Cro/C1-type_HTH"/>
</dbReference>
<dbReference type="AlphaFoldDB" id="A0A4R3JG25"/>
<dbReference type="RefSeq" id="WP_165886208.1">
    <property type="nucleotide sequence ID" value="NZ_SLZW01000001.1"/>
</dbReference>
<dbReference type="CDD" id="cd00093">
    <property type="entry name" value="HTH_XRE"/>
    <property type="match status" value="1"/>
</dbReference>
<dbReference type="GO" id="GO:0003677">
    <property type="term" value="F:DNA binding"/>
    <property type="evidence" value="ECO:0007669"/>
    <property type="project" value="InterPro"/>
</dbReference>
<dbReference type="Pfam" id="PF13413">
    <property type="entry name" value="HTH_25"/>
    <property type="match status" value="1"/>
</dbReference>
<feature type="compositionally biased region" description="Pro residues" evidence="1">
    <location>
        <begin position="329"/>
        <end position="356"/>
    </location>
</feature>
<feature type="compositionally biased region" description="Low complexity" evidence="1">
    <location>
        <begin position="203"/>
        <end position="246"/>
    </location>
</feature>
<dbReference type="EMBL" id="SLZW01000001">
    <property type="protein sequence ID" value="TCS65098.1"/>
    <property type="molecule type" value="Genomic_DNA"/>
</dbReference>
<dbReference type="Pfam" id="PF13464">
    <property type="entry name" value="RodZ_C"/>
    <property type="match status" value="1"/>
</dbReference>
<evidence type="ECO:0000313" key="5">
    <source>
        <dbReference type="Proteomes" id="UP000295304"/>
    </source>
</evidence>
<feature type="region of interest" description="Disordered" evidence="1">
    <location>
        <begin position="203"/>
        <end position="377"/>
    </location>
</feature>
<gene>
    <name evidence="4" type="ORF">EDD55_101432</name>
</gene>
<dbReference type="PRINTS" id="PR01217">
    <property type="entry name" value="PRICHEXTENSN"/>
</dbReference>
<proteinExistence type="predicted"/>
<dbReference type="PANTHER" id="PTHR34475:SF1">
    <property type="entry name" value="CYTOSKELETON PROTEIN RODZ"/>
    <property type="match status" value="1"/>
</dbReference>
<evidence type="ECO:0000256" key="2">
    <source>
        <dbReference type="SAM" id="Phobius"/>
    </source>
</evidence>
<sequence>MSESETPIFEKKRDNVPGDAQNDARNDAQDDALPDRAVSAVGALLQASRRRAGEDLDDVANLLRISRRYLQAIEAGDMKALPGAAYALGFVRAYADHLGLDSAEVVRRFKLEVSATQTPSELVFPSPIPESGIPGGAILFFGALIAVLAYGGWYYTTNKQKDVNAMVEPVPSRLANDAGVTLNTSPHPAPTGITVAPDRVAVDSSPAAPAATDTSPTTAIQAPRAPSGSTSPPSPPSSTSSTSSASLRAEASPQDAQTPQTQPMKTQTSRSEAGNGASAGIGSKPQASPSSPATPPTTLPVPGASAHPEPSVAQNVAPTPPAKIVQAPAAPPSPAPPSPALAEPTPVPASPAPAPTPDAAQRVSGAPANAEKPATVTEASRITVHAKANSWIQIRDEKANQTLFTRLLRAGAEFRVPDRAGLRLVTGNAGALEITVDGKPVPPIGGEGAVRQDVVLDPARLKAGTAVIN</sequence>
<name>A0A4R3JG25_9PROT</name>
<dbReference type="InterPro" id="IPR050400">
    <property type="entry name" value="Bact_Cytoskel_RodZ"/>
</dbReference>
<keyword evidence="5" id="KW-1185">Reference proteome</keyword>
<comment type="caution">
    <text evidence="4">The sequence shown here is derived from an EMBL/GenBank/DDBJ whole genome shotgun (WGS) entry which is preliminary data.</text>
</comment>
<evidence type="ECO:0000259" key="3">
    <source>
        <dbReference type="Pfam" id="PF13464"/>
    </source>
</evidence>
<dbReference type="Gene3D" id="1.10.260.40">
    <property type="entry name" value="lambda repressor-like DNA-binding domains"/>
    <property type="match status" value="1"/>
</dbReference>
<reference evidence="4 5" key="1">
    <citation type="submission" date="2019-03" db="EMBL/GenBank/DDBJ databases">
        <title>Genomic Encyclopedia of Type Strains, Phase IV (KMG-IV): sequencing the most valuable type-strain genomes for metagenomic binning, comparative biology and taxonomic classification.</title>
        <authorList>
            <person name="Goeker M."/>
        </authorList>
    </citation>
    <scope>NUCLEOTIDE SEQUENCE [LARGE SCALE GENOMIC DNA]</scope>
    <source>
        <strain evidence="4 5">DSM 101688</strain>
    </source>
</reference>
<evidence type="ECO:0000256" key="1">
    <source>
        <dbReference type="SAM" id="MobiDB-lite"/>
    </source>
</evidence>
<protein>
    <submittedName>
        <fullName evidence="4">Cytoskeleton protein RodZ</fullName>
    </submittedName>
</protein>
<feature type="compositionally biased region" description="Low complexity" evidence="1">
    <location>
        <begin position="257"/>
        <end position="268"/>
    </location>
</feature>